<proteinExistence type="predicted"/>
<dbReference type="EMBL" id="CP006841">
    <property type="protein sequence ID" value="ALA66636.1"/>
    <property type="molecule type" value="Genomic_DNA"/>
</dbReference>
<dbReference type="KEGG" id="clw:CLAC_01565"/>
<dbReference type="InterPro" id="IPR041535">
    <property type="entry name" value="VbhA"/>
</dbReference>
<sequence>MNTQQLRKNSVEQAKHSSMLEGLITSRAYDEDAERYVVGEISATQLVERTRARFGLA</sequence>
<organism evidence="2 3">
    <name type="scientific">Corynebacterium lactis RW2-5</name>
    <dbReference type="NCBI Taxonomy" id="1408189"/>
    <lineage>
        <taxon>Bacteria</taxon>
        <taxon>Bacillati</taxon>
        <taxon>Actinomycetota</taxon>
        <taxon>Actinomycetes</taxon>
        <taxon>Mycobacteriales</taxon>
        <taxon>Corynebacteriaceae</taxon>
        <taxon>Corynebacterium</taxon>
    </lineage>
</organism>
<dbReference type="RefSeq" id="WP_169750318.1">
    <property type="nucleotide sequence ID" value="NZ_CP006841.1"/>
</dbReference>
<dbReference type="InterPro" id="IPR043038">
    <property type="entry name" value="VbhA_sf"/>
</dbReference>
<feature type="domain" description="Antitoxin VbhA" evidence="1">
    <location>
        <begin position="7"/>
        <end position="53"/>
    </location>
</feature>
<evidence type="ECO:0000259" key="1">
    <source>
        <dbReference type="Pfam" id="PF18495"/>
    </source>
</evidence>
<dbReference type="PATRIC" id="fig|1408189.4.peg.312"/>
<evidence type="ECO:0000313" key="2">
    <source>
        <dbReference type="EMBL" id="ALA66636.1"/>
    </source>
</evidence>
<keyword evidence="3" id="KW-1185">Reference proteome</keyword>
<evidence type="ECO:0000313" key="3">
    <source>
        <dbReference type="Proteomes" id="UP000058446"/>
    </source>
</evidence>
<dbReference type="InterPro" id="IPR033788">
    <property type="entry name" value="VbhA-like"/>
</dbReference>
<name>A0A0K2GYT1_9CORY</name>
<dbReference type="Pfam" id="PF18495">
    <property type="entry name" value="VbhA"/>
    <property type="match status" value="1"/>
</dbReference>
<dbReference type="Proteomes" id="UP000058446">
    <property type="component" value="Chromosome"/>
</dbReference>
<reference evidence="2 3" key="1">
    <citation type="submission" date="2013-10" db="EMBL/GenBank/DDBJ databases">
        <title>Complete genome sequence of Corynebacterium lactis DSM 45799(T), isolated from raw cow milk.</title>
        <authorList>
            <person name="Ruckert C."/>
            <person name="Albersmeier A."/>
            <person name="Lipski A."/>
            <person name="Kalinowski J."/>
        </authorList>
    </citation>
    <scope>NUCLEOTIDE SEQUENCE [LARGE SCALE GENOMIC DNA]</scope>
    <source>
        <strain evidence="2 3">RW2-5</strain>
    </source>
</reference>
<gene>
    <name evidence="2" type="ORF">CLAC_01565</name>
</gene>
<dbReference type="STRING" id="1408189.CLAC_01565"/>
<dbReference type="Gene3D" id="1.10.8.1050">
    <property type="entry name" value="Antitoxin VbhA-like"/>
    <property type="match status" value="1"/>
</dbReference>
<dbReference type="CDD" id="cd11586">
    <property type="entry name" value="VbhA_like"/>
    <property type="match status" value="1"/>
</dbReference>
<dbReference type="AlphaFoldDB" id="A0A0K2GYT1"/>
<accession>A0A0K2GYT1</accession>
<protein>
    <recommendedName>
        <fullName evidence="1">Antitoxin VbhA domain-containing protein</fullName>
    </recommendedName>
</protein>